<dbReference type="SUPFAM" id="SSF52413">
    <property type="entry name" value="UDP-glucose/GDP-mannose dehydrogenase C-terminal domain"/>
    <property type="match status" value="1"/>
</dbReference>
<dbReference type="PANTHER" id="PTHR43491:SF2">
    <property type="entry name" value="UDP-N-ACETYL-D-MANNOSAMINE DEHYDROGENASE"/>
    <property type="match status" value="1"/>
</dbReference>
<reference evidence="5 6" key="1">
    <citation type="journal article" date="2019" name="Emerg. Microbes Infect.">
        <title>Comprehensive subspecies identification of 175 nontuberculous mycobacteria species based on 7547 genomic profiles.</title>
        <authorList>
            <person name="Matsumoto Y."/>
            <person name="Kinjo T."/>
            <person name="Motooka D."/>
            <person name="Nabeya D."/>
            <person name="Jung N."/>
            <person name="Uechi K."/>
            <person name="Horii T."/>
            <person name="Iida T."/>
            <person name="Fujita J."/>
            <person name="Nakamura S."/>
        </authorList>
    </citation>
    <scope>NUCLEOTIDE SEQUENCE [LARGE SCALE GENOMIC DNA]</scope>
    <source>
        <strain evidence="5 6">JCM 14738</strain>
    </source>
</reference>
<dbReference type="NCBIfam" id="TIGR03026">
    <property type="entry name" value="NDP-sugDHase"/>
    <property type="match status" value="1"/>
</dbReference>
<evidence type="ECO:0000256" key="1">
    <source>
        <dbReference type="ARBA" id="ARBA00006601"/>
    </source>
</evidence>
<organism evidence="5 6">
    <name type="scientific">Mycobacterium conspicuum</name>
    <dbReference type="NCBI Taxonomy" id="44010"/>
    <lineage>
        <taxon>Bacteria</taxon>
        <taxon>Bacillati</taxon>
        <taxon>Actinomycetota</taxon>
        <taxon>Actinomycetes</taxon>
        <taxon>Mycobacteriales</taxon>
        <taxon>Mycobacteriaceae</taxon>
        <taxon>Mycobacterium</taxon>
    </lineage>
</organism>
<dbReference type="InterPro" id="IPR028359">
    <property type="entry name" value="UDP_ManNAc/GlcNAc_DH"/>
</dbReference>
<keyword evidence="3" id="KW-0520">NAD</keyword>
<protein>
    <submittedName>
        <fullName evidence="5">UDP-N-acetyl-D-mannosaminuronic acid dehydrogenase</fullName>
    </submittedName>
</protein>
<keyword evidence="6" id="KW-1185">Reference proteome</keyword>
<sequence>MTDGVFGRSDAEVDLLVRGMRSGIAVVGFGYIGTVIGAVLADRGWPVTGIDVRQTIVDEINLGKTTVPEPGLGELVADNVRVGRLRATTGFGAVADNDFVIVTVGTPLGPDYEPIVDDIKAAARAVGEHLHRGHLVILKSTVPPDTTEKIVQPILEEASGLRAGVDFGLAFCPERLAEGQAIRELTSIPVVVGAVDERSARACSMLWRHALGVESIVVEDPRTSEMVKLADNLWIDLNIAVANELAKVCDRLNMDVLQVIDAANSMPKGTHNVNILRPSMGVGGYCLTKDPWFVNHLGQTLGLELGIPRTSRTVNDTMPSYTYGLLTQLLADQGKAIETSKIAVLGIAFKNNTGDCRLTPTKYVVALLEQSGCDLSIHDPWVPDEEAPTVTSIPLTPDIESAVKDADALVVLAGHREFHQIPLTRLAELTAAKCVFLDGRNSFDPAAARAAGFVYKGIGR</sequence>
<dbReference type="GO" id="GO:0016628">
    <property type="term" value="F:oxidoreductase activity, acting on the CH-CH group of donors, NAD or NADP as acceptor"/>
    <property type="evidence" value="ECO:0007669"/>
    <property type="project" value="InterPro"/>
</dbReference>
<comment type="similarity">
    <text evidence="1 4">Belongs to the UDP-glucose/GDP-mannose dehydrogenase family.</text>
</comment>
<dbReference type="InterPro" id="IPR001732">
    <property type="entry name" value="UDP-Glc/GDP-Man_DH_N"/>
</dbReference>
<dbReference type="Pfam" id="PF03721">
    <property type="entry name" value="UDPG_MGDP_dh_N"/>
    <property type="match status" value="1"/>
</dbReference>
<evidence type="ECO:0000256" key="2">
    <source>
        <dbReference type="ARBA" id="ARBA00023002"/>
    </source>
</evidence>
<accession>A0A1X1SYS3</accession>
<dbReference type="InterPro" id="IPR014027">
    <property type="entry name" value="UDP-Glc/GDP-Man_DH_C"/>
</dbReference>
<name>A0A1X1SYS3_9MYCO</name>
<dbReference type="SUPFAM" id="SSF51735">
    <property type="entry name" value="NAD(P)-binding Rossmann-fold domains"/>
    <property type="match status" value="1"/>
</dbReference>
<proteinExistence type="inferred from homology"/>
<evidence type="ECO:0000256" key="4">
    <source>
        <dbReference type="PIRNR" id="PIRNR000124"/>
    </source>
</evidence>
<dbReference type="STRING" id="44010.AWC00_24025"/>
<dbReference type="Pfam" id="PF03720">
    <property type="entry name" value="UDPG_MGDP_dh_C"/>
    <property type="match status" value="1"/>
</dbReference>
<dbReference type="PIRSF" id="PIRSF000124">
    <property type="entry name" value="UDPglc_GDPman_dh"/>
    <property type="match status" value="1"/>
</dbReference>
<evidence type="ECO:0000313" key="6">
    <source>
        <dbReference type="Proteomes" id="UP000467385"/>
    </source>
</evidence>
<dbReference type="Gene3D" id="3.40.50.720">
    <property type="entry name" value="NAD(P)-binding Rossmann-like Domain"/>
    <property type="match status" value="2"/>
</dbReference>
<dbReference type="RefSeq" id="WP_085235280.1">
    <property type="nucleotide sequence ID" value="NZ_AP022613.1"/>
</dbReference>
<dbReference type="Proteomes" id="UP000467385">
    <property type="component" value="Chromosome"/>
</dbReference>
<dbReference type="InterPro" id="IPR036291">
    <property type="entry name" value="NAD(P)-bd_dom_sf"/>
</dbReference>
<dbReference type="AlphaFoldDB" id="A0A1X1SYS3"/>
<dbReference type="InterPro" id="IPR014026">
    <property type="entry name" value="UDP-Glc/GDP-Man_DH_dimer"/>
</dbReference>
<gene>
    <name evidence="5" type="ORF">MCNS_22860</name>
</gene>
<dbReference type="OrthoDB" id="5193947at2"/>
<dbReference type="InterPro" id="IPR017476">
    <property type="entry name" value="UDP-Glc/GDP-Man"/>
</dbReference>
<evidence type="ECO:0000313" key="5">
    <source>
        <dbReference type="EMBL" id="BBZ39223.1"/>
    </source>
</evidence>
<dbReference type="GO" id="GO:0051287">
    <property type="term" value="F:NAD binding"/>
    <property type="evidence" value="ECO:0007669"/>
    <property type="project" value="InterPro"/>
</dbReference>
<dbReference type="SUPFAM" id="SSF48179">
    <property type="entry name" value="6-phosphogluconate dehydrogenase C-terminal domain-like"/>
    <property type="match status" value="1"/>
</dbReference>
<dbReference type="GO" id="GO:0000271">
    <property type="term" value="P:polysaccharide biosynthetic process"/>
    <property type="evidence" value="ECO:0007669"/>
    <property type="project" value="InterPro"/>
</dbReference>
<dbReference type="InterPro" id="IPR036220">
    <property type="entry name" value="UDP-Glc/GDP-Man_DH_C_sf"/>
</dbReference>
<dbReference type="InterPro" id="IPR008927">
    <property type="entry name" value="6-PGluconate_DH-like_C_sf"/>
</dbReference>
<keyword evidence="2" id="KW-0560">Oxidoreductase</keyword>
<dbReference type="SMART" id="SM00984">
    <property type="entry name" value="UDPG_MGDP_dh_C"/>
    <property type="match status" value="1"/>
</dbReference>
<dbReference type="GO" id="GO:0016616">
    <property type="term" value="F:oxidoreductase activity, acting on the CH-OH group of donors, NAD or NADP as acceptor"/>
    <property type="evidence" value="ECO:0007669"/>
    <property type="project" value="InterPro"/>
</dbReference>
<dbReference type="Pfam" id="PF00984">
    <property type="entry name" value="UDPG_MGDP_dh"/>
    <property type="match status" value="1"/>
</dbReference>
<dbReference type="PANTHER" id="PTHR43491">
    <property type="entry name" value="UDP-N-ACETYL-D-MANNOSAMINE DEHYDROGENASE"/>
    <property type="match status" value="1"/>
</dbReference>
<dbReference type="EMBL" id="AP022613">
    <property type="protein sequence ID" value="BBZ39223.1"/>
    <property type="molecule type" value="Genomic_DNA"/>
</dbReference>
<evidence type="ECO:0000256" key="3">
    <source>
        <dbReference type="ARBA" id="ARBA00023027"/>
    </source>
</evidence>
<dbReference type="PIRSF" id="PIRSF500136">
    <property type="entry name" value="UDP_ManNAc_DH"/>
    <property type="match status" value="1"/>
</dbReference>